<dbReference type="AlphaFoldDB" id="A0A8S1NZP5"/>
<name>A0A8S1NZP5_PARPR</name>
<keyword evidence="1" id="KW-0472">Membrane</keyword>
<feature type="transmembrane region" description="Helical" evidence="1">
    <location>
        <begin position="272"/>
        <end position="292"/>
    </location>
</feature>
<organism evidence="3 4">
    <name type="scientific">Paramecium primaurelia</name>
    <dbReference type="NCBI Taxonomy" id="5886"/>
    <lineage>
        <taxon>Eukaryota</taxon>
        <taxon>Sar</taxon>
        <taxon>Alveolata</taxon>
        <taxon>Ciliophora</taxon>
        <taxon>Intramacronucleata</taxon>
        <taxon>Oligohymenophorea</taxon>
        <taxon>Peniculida</taxon>
        <taxon>Parameciidae</taxon>
        <taxon>Paramecium</taxon>
    </lineage>
</organism>
<keyword evidence="4" id="KW-1185">Reference proteome</keyword>
<gene>
    <name evidence="3" type="ORF">PPRIM_AZ9-3.1.T0980071</name>
</gene>
<reference evidence="3" key="1">
    <citation type="submission" date="2021-01" db="EMBL/GenBank/DDBJ databases">
        <authorList>
            <consortium name="Genoscope - CEA"/>
            <person name="William W."/>
        </authorList>
    </citation>
    <scope>NUCLEOTIDE SEQUENCE</scope>
</reference>
<evidence type="ECO:0000313" key="3">
    <source>
        <dbReference type="EMBL" id="CAD8095235.1"/>
    </source>
</evidence>
<dbReference type="Proteomes" id="UP000688137">
    <property type="component" value="Unassembled WGS sequence"/>
</dbReference>
<dbReference type="EMBL" id="CAJJDM010000101">
    <property type="protein sequence ID" value="CAD8095235.1"/>
    <property type="molecule type" value="Genomic_DNA"/>
</dbReference>
<feature type="chain" id="PRO_5035814326" evidence="2">
    <location>
        <begin position="16"/>
        <end position="332"/>
    </location>
</feature>
<keyword evidence="2" id="KW-0732">Signal</keyword>
<feature type="signal peptide" evidence="2">
    <location>
        <begin position="1"/>
        <end position="15"/>
    </location>
</feature>
<comment type="caution">
    <text evidence="3">The sequence shown here is derived from an EMBL/GenBank/DDBJ whole genome shotgun (WGS) entry which is preliminary data.</text>
</comment>
<keyword evidence="1" id="KW-0812">Transmembrane</keyword>
<evidence type="ECO:0000256" key="2">
    <source>
        <dbReference type="SAM" id="SignalP"/>
    </source>
</evidence>
<evidence type="ECO:0000256" key="1">
    <source>
        <dbReference type="SAM" id="Phobius"/>
    </source>
</evidence>
<sequence length="332" mass="37741">MLLDIILLISSSLFALLFQVDELGESIHDCAKLFILGTLITELPWMMVGIITFLWIKEGFRTKDVNQQEKHQANPAIIIHHAREGATATSTEYVQPTIEAVQIFDYVTGESQYAFIQKTEKSLLTQLGVTLKNTILLEKGRPQDASCNSKLISHIDQQKRPNNQNISIIYEDNSEYQQNQIKPHGSIPFKIGDFDKQMGEIIQAEILSGEYLEENKVVHTKLKYEQALISILIISVIPQVEGLIFRLVNSILFGVVLHSAVQRKQILTCSHFIYLIILLTSCVVAYIFGYNYQSINIRQFLLGCLIWSFQHVNPNLFLLVFPIPTLLFFAGL</sequence>
<feature type="transmembrane region" description="Helical" evidence="1">
    <location>
        <begin position="33"/>
        <end position="56"/>
    </location>
</feature>
<proteinExistence type="predicted"/>
<protein>
    <submittedName>
        <fullName evidence="3">Uncharacterized protein</fullName>
    </submittedName>
</protein>
<keyword evidence="1" id="KW-1133">Transmembrane helix</keyword>
<dbReference type="OMA" id="SINIRQF"/>
<feature type="transmembrane region" description="Helical" evidence="1">
    <location>
        <begin position="312"/>
        <end position="330"/>
    </location>
</feature>
<accession>A0A8S1NZP5</accession>
<evidence type="ECO:0000313" key="4">
    <source>
        <dbReference type="Proteomes" id="UP000688137"/>
    </source>
</evidence>